<dbReference type="PROSITE" id="PS51421">
    <property type="entry name" value="RAS"/>
    <property type="match status" value="1"/>
</dbReference>
<dbReference type="SMART" id="SM00173">
    <property type="entry name" value="RAS"/>
    <property type="match status" value="1"/>
</dbReference>
<dbReference type="Gene3D" id="3.40.50.300">
    <property type="entry name" value="P-loop containing nucleotide triphosphate hydrolases"/>
    <property type="match status" value="1"/>
</dbReference>
<dbReference type="GO" id="GO:0005525">
    <property type="term" value="F:GTP binding"/>
    <property type="evidence" value="ECO:0007669"/>
    <property type="project" value="UniProtKB-KW"/>
</dbReference>
<dbReference type="SMART" id="SM00175">
    <property type="entry name" value="RAB"/>
    <property type="match status" value="1"/>
</dbReference>
<dbReference type="GO" id="GO:0007165">
    <property type="term" value="P:signal transduction"/>
    <property type="evidence" value="ECO:0007669"/>
    <property type="project" value="InterPro"/>
</dbReference>
<dbReference type="InterPro" id="IPR001806">
    <property type="entry name" value="Small_GTPase"/>
</dbReference>
<dbReference type="GO" id="GO:0016020">
    <property type="term" value="C:membrane"/>
    <property type="evidence" value="ECO:0007669"/>
    <property type="project" value="InterPro"/>
</dbReference>
<proteinExistence type="predicted"/>
<dbReference type="FunFam" id="3.40.50.300:FF:001423">
    <property type="entry name" value="Ras family GTPase"/>
    <property type="match status" value="1"/>
</dbReference>
<keyword evidence="1" id="KW-0547">Nucleotide-binding</keyword>
<dbReference type="NCBIfam" id="TIGR00231">
    <property type="entry name" value="small_GTP"/>
    <property type="match status" value="1"/>
</dbReference>
<dbReference type="SUPFAM" id="SSF52540">
    <property type="entry name" value="P-loop containing nucleoside triphosphate hydrolases"/>
    <property type="match status" value="1"/>
</dbReference>
<dbReference type="InterPro" id="IPR020849">
    <property type="entry name" value="Small_GTPase_Ras-type"/>
</dbReference>
<protein>
    <submittedName>
        <fullName evidence="3">Uncharacterized protein</fullName>
    </submittedName>
</protein>
<dbReference type="GO" id="GO:0003924">
    <property type="term" value="F:GTPase activity"/>
    <property type="evidence" value="ECO:0007669"/>
    <property type="project" value="InterPro"/>
</dbReference>
<sequence length="181" mass="20056">MMGSGGVGKSTIFIRYYQNYFVEEYDPTIEDAYRKCVDIDGKVYAMEALDTPGTQQFTAMRDLYIKNAEGIILIYSIIAHSTFVDISELHSIIMGVKNEQGCLHTPIIIAANKLDLQDQRVISTESGQELANQLGCAFMETSAKTPTNVTELFDTCARMIIQCRGPKNLPVKKKGGGCQII</sequence>
<dbReference type="PANTHER" id="PTHR24070">
    <property type="entry name" value="RAS, DI-RAS, AND RHEB FAMILY MEMBERS OF SMALL GTPASE SUPERFAMILY"/>
    <property type="match status" value="1"/>
</dbReference>
<evidence type="ECO:0000256" key="1">
    <source>
        <dbReference type="ARBA" id="ARBA00022741"/>
    </source>
</evidence>
<accession>A0A6B2LLF4</accession>
<dbReference type="AlphaFoldDB" id="A0A6B2LLF4"/>
<evidence type="ECO:0000313" key="3">
    <source>
        <dbReference type="EMBL" id="NDV37548.1"/>
    </source>
</evidence>
<keyword evidence="2" id="KW-0342">GTP-binding</keyword>
<dbReference type="Pfam" id="PF00071">
    <property type="entry name" value="Ras"/>
    <property type="match status" value="1"/>
</dbReference>
<reference evidence="3" key="1">
    <citation type="journal article" date="2020" name="J. Eukaryot. Microbiol.">
        <title>De novo Sequencing, Assembly and Annotation of the Transcriptome for the Free-Living Testate Amoeba Arcella intermedia.</title>
        <authorList>
            <person name="Ribeiro G.M."/>
            <person name="Porfirio-Sousa A.L."/>
            <person name="Maurer-Alcala X.X."/>
            <person name="Katz L.A."/>
            <person name="Lahr D.J.G."/>
        </authorList>
    </citation>
    <scope>NUCLEOTIDE SEQUENCE</scope>
</reference>
<dbReference type="EMBL" id="GIBP01008579">
    <property type="protein sequence ID" value="NDV37548.1"/>
    <property type="molecule type" value="Transcribed_RNA"/>
</dbReference>
<dbReference type="InterPro" id="IPR005225">
    <property type="entry name" value="Small_GTP-bd"/>
</dbReference>
<organism evidence="3">
    <name type="scientific">Arcella intermedia</name>
    <dbReference type="NCBI Taxonomy" id="1963864"/>
    <lineage>
        <taxon>Eukaryota</taxon>
        <taxon>Amoebozoa</taxon>
        <taxon>Tubulinea</taxon>
        <taxon>Elardia</taxon>
        <taxon>Arcellinida</taxon>
        <taxon>Sphaerothecina</taxon>
        <taxon>Arcellidae</taxon>
        <taxon>Arcella</taxon>
    </lineage>
</organism>
<dbReference type="PROSITE" id="PS51419">
    <property type="entry name" value="RAB"/>
    <property type="match status" value="1"/>
</dbReference>
<evidence type="ECO:0000256" key="2">
    <source>
        <dbReference type="ARBA" id="ARBA00023134"/>
    </source>
</evidence>
<dbReference type="InterPro" id="IPR027417">
    <property type="entry name" value="P-loop_NTPase"/>
</dbReference>
<dbReference type="CDD" id="cd00876">
    <property type="entry name" value="Ras"/>
    <property type="match status" value="1"/>
</dbReference>
<dbReference type="PRINTS" id="PR00449">
    <property type="entry name" value="RASTRNSFRMNG"/>
</dbReference>
<dbReference type="SMART" id="SM00174">
    <property type="entry name" value="RHO"/>
    <property type="match status" value="1"/>
</dbReference>
<name>A0A6B2LLF4_9EUKA</name>